<comment type="caution">
    <text evidence="6">The sequence shown here is derived from an EMBL/GenBank/DDBJ whole genome shotgun (WGS) entry which is preliminary data.</text>
</comment>
<dbReference type="InterPro" id="IPR036737">
    <property type="entry name" value="OmpA-like_sf"/>
</dbReference>
<dbReference type="PRINTS" id="PR01021">
    <property type="entry name" value="OMPADOMAIN"/>
</dbReference>
<evidence type="ECO:0000256" key="2">
    <source>
        <dbReference type="ARBA" id="ARBA00023136"/>
    </source>
</evidence>
<name>A0A0R0CNG5_9GAMM</name>
<keyword evidence="7" id="KW-1185">Reference proteome</keyword>
<evidence type="ECO:0000256" key="1">
    <source>
        <dbReference type="ARBA" id="ARBA00004370"/>
    </source>
</evidence>
<gene>
    <name evidence="6" type="ORF">ABB27_10760</name>
</gene>
<dbReference type="PATRIC" id="fig|405446.3.peg.1645"/>
<comment type="subcellular location">
    <subcellularLocation>
        <location evidence="1">Membrane</location>
    </subcellularLocation>
</comment>
<evidence type="ECO:0000259" key="5">
    <source>
        <dbReference type="PROSITE" id="PS51123"/>
    </source>
</evidence>
<feature type="chain" id="PRO_5006394298" description="OmpA-like domain-containing protein" evidence="4">
    <location>
        <begin position="25"/>
        <end position="300"/>
    </location>
</feature>
<feature type="signal peptide" evidence="4">
    <location>
        <begin position="1"/>
        <end position="24"/>
    </location>
</feature>
<feature type="domain" description="OmpA-like" evidence="5">
    <location>
        <begin position="172"/>
        <end position="296"/>
    </location>
</feature>
<dbReference type="EMBL" id="LDJJ01000033">
    <property type="protein sequence ID" value="KRG67326.1"/>
    <property type="molecule type" value="Genomic_DNA"/>
</dbReference>
<dbReference type="Proteomes" id="UP000051863">
    <property type="component" value="Unassembled WGS sequence"/>
</dbReference>
<dbReference type="GO" id="GO:0016020">
    <property type="term" value="C:membrane"/>
    <property type="evidence" value="ECO:0007669"/>
    <property type="project" value="UniProtKB-SubCell"/>
</dbReference>
<proteinExistence type="predicted"/>
<dbReference type="PROSITE" id="PS51123">
    <property type="entry name" value="OMPA_2"/>
    <property type="match status" value="1"/>
</dbReference>
<evidence type="ECO:0000256" key="3">
    <source>
        <dbReference type="PROSITE-ProRule" id="PRU00473"/>
    </source>
</evidence>
<dbReference type="Gene3D" id="3.30.1330.60">
    <property type="entry name" value="OmpA-like domain"/>
    <property type="match status" value="1"/>
</dbReference>
<accession>A0A0R0CNG5</accession>
<dbReference type="Pfam" id="PF00691">
    <property type="entry name" value="OmpA"/>
    <property type="match status" value="1"/>
</dbReference>
<evidence type="ECO:0000313" key="7">
    <source>
        <dbReference type="Proteomes" id="UP000051863"/>
    </source>
</evidence>
<sequence length="300" mass="32346">MKLVSAFMLVAAAGALLVGESASAQGRPVFGGSYTAVSAVGQDQAQVVYYRAEDVSGASAANIYLDREFITALKPGGYTAFCVAPGRHMLGSYLNDAPSYSGKNEELYAATFKGGATYYLKVREEGGNHPLPVNRALAATELEGQRRQVHLLSRASKVEPCRHYAYLDAPMVTLREFVLLADTAFDGRHGMSSAGNRQIQSVLADLQRENAQITRVEVEGHTDPLGAAADNQLLGQRWADSVRSALIRSGVPQAMTQATSAGSRTLVKHGCYGSQDEQRACYAPNRRVVLRVEVRRTPAH</sequence>
<dbReference type="InterPro" id="IPR006664">
    <property type="entry name" value="OMP_bac"/>
</dbReference>
<protein>
    <recommendedName>
        <fullName evidence="5">OmpA-like domain-containing protein</fullName>
    </recommendedName>
</protein>
<evidence type="ECO:0000313" key="6">
    <source>
        <dbReference type="EMBL" id="KRG67326.1"/>
    </source>
</evidence>
<dbReference type="AlphaFoldDB" id="A0A0R0CNG5"/>
<dbReference type="InterPro" id="IPR006665">
    <property type="entry name" value="OmpA-like"/>
</dbReference>
<keyword evidence="2 3" id="KW-0472">Membrane</keyword>
<dbReference type="SUPFAM" id="SSF103088">
    <property type="entry name" value="OmpA-like"/>
    <property type="match status" value="1"/>
</dbReference>
<organism evidence="6 7">
    <name type="scientific">Stenotrophomonas terrae</name>
    <dbReference type="NCBI Taxonomy" id="405446"/>
    <lineage>
        <taxon>Bacteria</taxon>
        <taxon>Pseudomonadati</taxon>
        <taxon>Pseudomonadota</taxon>
        <taxon>Gammaproteobacteria</taxon>
        <taxon>Lysobacterales</taxon>
        <taxon>Lysobacteraceae</taxon>
        <taxon>Stenotrophomonas</taxon>
    </lineage>
</organism>
<evidence type="ECO:0000256" key="4">
    <source>
        <dbReference type="SAM" id="SignalP"/>
    </source>
</evidence>
<reference evidence="6 7" key="1">
    <citation type="submission" date="2015-05" db="EMBL/GenBank/DDBJ databases">
        <title>Genome sequencing and analysis of members of genus Stenotrophomonas.</title>
        <authorList>
            <person name="Patil P.P."/>
            <person name="Midha S."/>
            <person name="Patil P.B."/>
        </authorList>
    </citation>
    <scope>NUCLEOTIDE SEQUENCE [LARGE SCALE GENOMIC DNA]</scope>
    <source>
        <strain evidence="6 7">DSM 18941</strain>
    </source>
</reference>
<keyword evidence="4" id="KW-0732">Signal</keyword>